<dbReference type="PANTHER" id="PTHR35526">
    <property type="entry name" value="ANTI-SIGMA-F FACTOR RSBW-RELATED"/>
    <property type="match status" value="1"/>
</dbReference>
<reference evidence="4" key="1">
    <citation type="journal article" date="2019" name="Int. J. Syst. Evol. Microbiol.">
        <title>The Global Catalogue of Microorganisms (GCM) 10K type strain sequencing project: providing services to taxonomists for standard genome sequencing and annotation.</title>
        <authorList>
            <consortium name="The Broad Institute Genomics Platform"/>
            <consortium name="The Broad Institute Genome Sequencing Center for Infectious Disease"/>
            <person name="Wu L."/>
            <person name="Ma J."/>
        </authorList>
    </citation>
    <scope>NUCLEOTIDE SEQUENCE [LARGE SCALE GENOMIC DNA]</scope>
    <source>
        <strain evidence="4">JCM 13004</strain>
    </source>
</reference>
<dbReference type="PANTHER" id="PTHR35526:SF3">
    <property type="entry name" value="ANTI-SIGMA-F FACTOR RSBW"/>
    <property type="match status" value="1"/>
</dbReference>
<sequence>MSASDPRTSDRPVLPALPPHGQIRRLTLNGAAGTVGRCRDHTRQALHDWGWLPTGDPDQQARADDVLLVVSELVTNACRHAGGPEQLIVQATERSLRIDVLDGLATPPQPRLPHSPGRIGGHGLHTVALLASRWGSTPQGEGLGKTVWAEFDVPAA</sequence>
<dbReference type="CDD" id="cd16936">
    <property type="entry name" value="HATPase_RsbW-like"/>
    <property type="match status" value="1"/>
</dbReference>
<dbReference type="GO" id="GO:0005524">
    <property type="term" value="F:ATP binding"/>
    <property type="evidence" value="ECO:0007669"/>
    <property type="project" value="UniProtKB-KW"/>
</dbReference>
<keyword evidence="4" id="KW-1185">Reference proteome</keyword>
<keyword evidence="1" id="KW-0723">Serine/threonine-protein kinase</keyword>
<organism evidence="3 4">
    <name type="scientific">Kitasatospora nipponensis</name>
    <dbReference type="NCBI Taxonomy" id="258049"/>
    <lineage>
        <taxon>Bacteria</taxon>
        <taxon>Bacillati</taxon>
        <taxon>Actinomycetota</taxon>
        <taxon>Actinomycetes</taxon>
        <taxon>Kitasatosporales</taxon>
        <taxon>Streptomycetaceae</taxon>
        <taxon>Kitasatospora</taxon>
    </lineage>
</organism>
<evidence type="ECO:0000313" key="3">
    <source>
        <dbReference type="EMBL" id="GAA1243353.1"/>
    </source>
</evidence>
<name>A0ABP4GY60_9ACTN</name>
<keyword evidence="3" id="KW-0547">Nucleotide-binding</keyword>
<evidence type="ECO:0000313" key="4">
    <source>
        <dbReference type="Proteomes" id="UP001500037"/>
    </source>
</evidence>
<dbReference type="Gene3D" id="3.30.565.10">
    <property type="entry name" value="Histidine kinase-like ATPase, C-terminal domain"/>
    <property type="match status" value="1"/>
</dbReference>
<dbReference type="Proteomes" id="UP001500037">
    <property type="component" value="Unassembled WGS sequence"/>
</dbReference>
<dbReference type="InterPro" id="IPR036890">
    <property type="entry name" value="HATPase_C_sf"/>
</dbReference>
<dbReference type="Pfam" id="PF13581">
    <property type="entry name" value="HATPase_c_2"/>
    <property type="match status" value="1"/>
</dbReference>
<feature type="domain" description="Histidine kinase/HSP90-like ATPase" evidence="2">
    <location>
        <begin position="60"/>
        <end position="147"/>
    </location>
</feature>
<accession>A0ABP4GY60</accession>
<gene>
    <name evidence="3" type="ORF">GCM10009665_37780</name>
</gene>
<dbReference type="InterPro" id="IPR050267">
    <property type="entry name" value="Anti-sigma-factor_SerPK"/>
</dbReference>
<evidence type="ECO:0000259" key="2">
    <source>
        <dbReference type="Pfam" id="PF13581"/>
    </source>
</evidence>
<proteinExistence type="predicted"/>
<dbReference type="InterPro" id="IPR003594">
    <property type="entry name" value="HATPase_dom"/>
</dbReference>
<protein>
    <submittedName>
        <fullName evidence="3">ATP-binding protein</fullName>
    </submittedName>
</protein>
<keyword evidence="1" id="KW-0808">Transferase</keyword>
<dbReference type="EMBL" id="BAAALF010000063">
    <property type="protein sequence ID" value="GAA1243353.1"/>
    <property type="molecule type" value="Genomic_DNA"/>
</dbReference>
<keyword evidence="1" id="KW-0418">Kinase</keyword>
<keyword evidence="3" id="KW-0067">ATP-binding</keyword>
<dbReference type="SUPFAM" id="SSF55874">
    <property type="entry name" value="ATPase domain of HSP90 chaperone/DNA topoisomerase II/histidine kinase"/>
    <property type="match status" value="1"/>
</dbReference>
<comment type="caution">
    <text evidence="3">The sequence shown here is derived from an EMBL/GenBank/DDBJ whole genome shotgun (WGS) entry which is preliminary data.</text>
</comment>
<evidence type="ECO:0000256" key="1">
    <source>
        <dbReference type="ARBA" id="ARBA00022527"/>
    </source>
</evidence>